<protein>
    <submittedName>
        <fullName evidence="2">Mis12-Mtw1 family protein</fullName>
    </submittedName>
</protein>
<feature type="compositionally biased region" description="Basic and acidic residues" evidence="1">
    <location>
        <begin position="54"/>
        <end position="63"/>
    </location>
</feature>
<dbReference type="PhylomeDB" id="B8M4X0"/>
<gene>
    <name evidence="2" type="ORF">TSTA_027040</name>
</gene>
<dbReference type="PANTHER" id="PTHR14778:SF2">
    <property type="entry name" value="KINETOCHORE-ASSOCIATED PROTEIN DSN1 HOMOLOG"/>
    <property type="match status" value="1"/>
</dbReference>
<evidence type="ECO:0000313" key="3">
    <source>
        <dbReference type="Proteomes" id="UP000001745"/>
    </source>
</evidence>
<name>B8M4X0_TALSN</name>
<feature type="compositionally biased region" description="Polar residues" evidence="1">
    <location>
        <begin position="202"/>
        <end position="211"/>
    </location>
</feature>
<keyword evidence="3" id="KW-1185">Reference proteome</keyword>
<proteinExistence type="predicted"/>
<reference evidence="3" key="1">
    <citation type="journal article" date="2015" name="Genome Announc.">
        <title>Genome sequence of the AIDS-associated pathogen Penicillium marneffei (ATCC18224) and its near taxonomic relative Talaromyces stipitatus (ATCC10500).</title>
        <authorList>
            <person name="Nierman W.C."/>
            <person name="Fedorova-Abrams N.D."/>
            <person name="Andrianopoulos A."/>
        </authorList>
    </citation>
    <scope>NUCLEOTIDE SEQUENCE [LARGE SCALE GENOMIC DNA]</scope>
    <source>
        <strain evidence="3">ATCC 10500 / CBS 375.48 / QM 6759 / NRRL 1006</strain>
    </source>
</reference>
<dbReference type="RefSeq" id="XP_002479839.1">
    <property type="nucleotide sequence ID" value="XM_002479794.1"/>
</dbReference>
<dbReference type="PANTHER" id="PTHR14778">
    <property type="entry name" value="KINETOCHORE-ASSOCIATED PROTEIN DSN1 HOMOLOG"/>
    <property type="match status" value="1"/>
</dbReference>
<dbReference type="InParanoid" id="B8M4X0"/>
<dbReference type="GeneID" id="8109624"/>
<feature type="region of interest" description="Disordered" evidence="1">
    <location>
        <begin position="445"/>
        <end position="465"/>
    </location>
</feature>
<dbReference type="GO" id="GO:0007059">
    <property type="term" value="P:chromosome segregation"/>
    <property type="evidence" value="ECO:0007669"/>
    <property type="project" value="InterPro"/>
</dbReference>
<dbReference type="OMA" id="RAMGDKP"/>
<dbReference type="GO" id="GO:0000444">
    <property type="term" value="C:MIS12/MIND type complex"/>
    <property type="evidence" value="ECO:0007669"/>
    <property type="project" value="InterPro"/>
</dbReference>
<feature type="region of interest" description="Disordered" evidence="1">
    <location>
        <begin position="387"/>
        <end position="408"/>
    </location>
</feature>
<dbReference type="eggNOG" id="ENOG502S2VJ">
    <property type="taxonomic scope" value="Eukaryota"/>
</dbReference>
<feature type="region of interest" description="Disordered" evidence="1">
    <location>
        <begin position="521"/>
        <end position="557"/>
    </location>
</feature>
<sequence>MTTTVVTATLTRTVRREPLKVIDMAASQGRPASSSSARVNGEKGRGTRASSRLNAKDDGHDESAAAQKSAQGRPTRNASKRNAAEYDEDIGGFQFSRATIKKLKSAPAVNEDTIDKPVIHSPRRGRPPKSQTFQSVEDATLEVARASTRTTKATRGRQKRVSLESEVEIPKQQTRKRDDEPPFPIEKPAKTGRPPKRKSVDISLQSPELSQGATSTIALPVADTPVIRRNKEMREGRGGKGQRRNSLGMRGRRASSLIDSGASNALPHKEVPTSEFYKHIASDGLPEPRRMRQLMTWCATRALDDKPSGSRSDDDSARLAARVIQEELLQDFSNKSELTNWFAREDAPAPAVIVKKPNPKNVQNAEKIKELEEQIRKLQNERHALNALLRPPPIPALDSPPREQTTKDNAASKNISVIDESILDPSQRSIMTALAPEGLRIHREGGSSEEKLLPTSTTTPPLPPAAVSRRLSRITSSLAPTLDAFASGLHDIDIYRSTADRLSHQVLKFCSERLEERDNQIASRNGILESDTQGKENAYKDDDSKGSRKMALRTRQARQQKEDISLILGALSRVERR</sequence>
<organism evidence="2 3">
    <name type="scientific">Talaromyces stipitatus (strain ATCC 10500 / CBS 375.48 / QM 6759 / NRRL 1006)</name>
    <name type="common">Penicillium stipitatum</name>
    <dbReference type="NCBI Taxonomy" id="441959"/>
    <lineage>
        <taxon>Eukaryota</taxon>
        <taxon>Fungi</taxon>
        <taxon>Dikarya</taxon>
        <taxon>Ascomycota</taxon>
        <taxon>Pezizomycotina</taxon>
        <taxon>Eurotiomycetes</taxon>
        <taxon>Eurotiomycetidae</taxon>
        <taxon>Eurotiales</taxon>
        <taxon>Trichocomaceae</taxon>
        <taxon>Talaromyces</taxon>
        <taxon>Talaromyces sect. Talaromyces</taxon>
    </lineage>
</organism>
<dbReference type="Proteomes" id="UP000001745">
    <property type="component" value="Unassembled WGS sequence"/>
</dbReference>
<dbReference type="VEuPathDB" id="FungiDB:TSTA_027040"/>
<feature type="region of interest" description="Disordered" evidence="1">
    <location>
        <begin position="20"/>
        <end position="211"/>
    </location>
</feature>
<feature type="compositionally biased region" description="Basic and acidic residues" evidence="1">
    <location>
        <begin position="532"/>
        <end position="546"/>
    </location>
</feature>
<dbReference type="EMBL" id="EQ962654">
    <property type="protein sequence ID" value="EED19405.1"/>
    <property type="molecule type" value="Genomic_DNA"/>
</dbReference>
<dbReference type="AlphaFoldDB" id="B8M4X0"/>
<evidence type="ECO:0000256" key="1">
    <source>
        <dbReference type="SAM" id="MobiDB-lite"/>
    </source>
</evidence>
<dbReference type="InterPro" id="IPR013218">
    <property type="entry name" value="Dsn1/Mis13"/>
</dbReference>
<evidence type="ECO:0000313" key="2">
    <source>
        <dbReference type="EMBL" id="EED19405.1"/>
    </source>
</evidence>
<dbReference type="HOGENOM" id="CLU_021697_0_0_1"/>
<dbReference type="STRING" id="441959.B8M4X0"/>
<dbReference type="GO" id="GO:0051301">
    <property type="term" value="P:cell division"/>
    <property type="evidence" value="ECO:0007669"/>
    <property type="project" value="InterPro"/>
</dbReference>
<feature type="compositionally biased region" description="Polar residues" evidence="1">
    <location>
        <begin position="66"/>
        <end position="77"/>
    </location>
</feature>
<accession>B8M4X0</accession>
<dbReference type="OrthoDB" id="3364649at2759"/>
<dbReference type="Pfam" id="PF08202">
    <property type="entry name" value="MIS13"/>
    <property type="match status" value="1"/>
</dbReference>
<feature type="compositionally biased region" description="Basic residues" evidence="1">
    <location>
        <begin position="547"/>
        <end position="557"/>
    </location>
</feature>